<feature type="compositionally biased region" description="Polar residues" evidence="1">
    <location>
        <begin position="59"/>
        <end position="68"/>
    </location>
</feature>
<evidence type="ECO:0000256" key="1">
    <source>
        <dbReference type="SAM" id="MobiDB-lite"/>
    </source>
</evidence>
<proteinExistence type="predicted"/>
<sequence length="68" mass="7503">MLDRFIDAQLPVWNVRALMPHDHAGKLGSWDFSRSDLLRNDGTNGSTAQDAYTKFASGSHAQSPPRSC</sequence>
<keyword evidence="3" id="KW-1185">Reference proteome</keyword>
<feature type="compositionally biased region" description="Polar residues" evidence="1">
    <location>
        <begin position="41"/>
        <end position="50"/>
    </location>
</feature>
<name>A0A4Y4DV38_GLUUR</name>
<comment type="caution">
    <text evidence="2">The sequence shown here is derived from an EMBL/GenBank/DDBJ whole genome shotgun (WGS) entry which is preliminary data.</text>
</comment>
<dbReference type="EMBL" id="BJNY01000009">
    <property type="protein sequence ID" value="GED06281.1"/>
    <property type="molecule type" value="Genomic_DNA"/>
</dbReference>
<accession>A0A4Y4DV38</accession>
<dbReference type="AlphaFoldDB" id="A0A4Y4DV38"/>
<protein>
    <submittedName>
        <fullName evidence="2">Uncharacterized protein</fullName>
    </submittedName>
</protein>
<evidence type="ECO:0000313" key="2">
    <source>
        <dbReference type="EMBL" id="GED06281.1"/>
    </source>
</evidence>
<organism evidence="2 3">
    <name type="scientific">Glutamicibacter uratoxydans</name>
    <name type="common">Arthrobacter uratoxydans</name>
    <dbReference type="NCBI Taxonomy" id="43667"/>
    <lineage>
        <taxon>Bacteria</taxon>
        <taxon>Bacillati</taxon>
        <taxon>Actinomycetota</taxon>
        <taxon>Actinomycetes</taxon>
        <taxon>Micrococcales</taxon>
        <taxon>Micrococcaceae</taxon>
        <taxon>Glutamicibacter</taxon>
    </lineage>
</organism>
<dbReference type="Proteomes" id="UP000316612">
    <property type="component" value="Unassembled WGS sequence"/>
</dbReference>
<gene>
    <name evidence="2" type="ORF">AUR04nite_18130</name>
</gene>
<evidence type="ECO:0000313" key="3">
    <source>
        <dbReference type="Proteomes" id="UP000316612"/>
    </source>
</evidence>
<reference evidence="2 3" key="1">
    <citation type="submission" date="2019-06" db="EMBL/GenBank/DDBJ databases">
        <title>Whole genome shotgun sequence of Glutamicibacter uratoxydans NBRC 15515.</title>
        <authorList>
            <person name="Hosoyama A."/>
            <person name="Uohara A."/>
            <person name="Ohji S."/>
            <person name="Ichikawa N."/>
        </authorList>
    </citation>
    <scope>NUCLEOTIDE SEQUENCE [LARGE SCALE GENOMIC DNA]</scope>
    <source>
        <strain evidence="2 3">NBRC 15515</strain>
    </source>
</reference>
<feature type="region of interest" description="Disordered" evidence="1">
    <location>
        <begin position="41"/>
        <end position="68"/>
    </location>
</feature>